<dbReference type="Pfam" id="PF12776">
    <property type="entry name" value="Myb_DNA-bind_3"/>
    <property type="match status" value="1"/>
</dbReference>
<dbReference type="InParanoid" id="A0A0C3FP02"/>
<dbReference type="Proteomes" id="UP000054166">
    <property type="component" value="Unassembled WGS sequence"/>
</dbReference>
<reference evidence="4" key="2">
    <citation type="submission" date="2015-01" db="EMBL/GenBank/DDBJ databases">
        <title>Evolutionary Origins and Diversification of the Mycorrhizal Mutualists.</title>
        <authorList>
            <consortium name="DOE Joint Genome Institute"/>
            <consortium name="Mycorrhizal Genomics Consortium"/>
            <person name="Kohler A."/>
            <person name="Kuo A."/>
            <person name="Nagy L.G."/>
            <person name="Floudas D."/>
            <person name="Copeland A."/>
            <person name="Barry K.W."/>
            <person name="Cichocki N."/>
            <person name="Veneault-Fourrey C."/>
            <person name="LaButti K."/>
            <person name="Lindquist E.A."/>
            <person name="Lipzen A."/>
            <person name="Lundell T."/>
            <person name="Morin E."/>
            <person name="Murat C."/>
            <person name="Riley R."/>
            <person name="Ohm R."/>
            <person name="Sun H."/>
            <person name="Tunlid A."/>
            <person name="Henrissat B."/>
            <person name="Grigoriev I.V."/>
            <person name="Hibbett D.S."/>
            <person name="Martin F."/>
        </authorList>
    </citation>
    <scope>NUCLEOTIDE SEQUENCE [LARGE SCALE GENOMIC DNA]</scope>
    <source>
        <strain evidence="4">F 1598</strain>
    </source>
</reference>
<feature type="region of interest" description="Disordered" evidence="1">
    <location>
        <begin position="114"/>
        <end position="174"/>
    </location>
</feature>
<dbReference type="PANTHER" id="PTHR46929">
    <property type="entry name" value="EXPRESSED PROTEIN"/>
    <property type="match status" value="1"/>
</dbReference>
<dbReference type="OrthoDB" id="3255758at2759"/>
<dbReference type="InterPro" id="IPR024752">
    <property type="entry name" value="Myb/SANT-like_dom"/>
</dbReference>
<keyword evidence="4" id="KW-1185">Reference proteome</keyword>
<feature type="compositionally biased region" description="Basic and acidic residues" evidence="1">
    <location>
        <begin position="117"/>
        <end position="132"/>
    </location>
</feature>
<gene>
    <name evidence="3" type="ORF">PILCRDRAFT_8577</name>
</gene>
<protein>
    <recommendedName>
        <fullName evidence="2">Myb/SANT-like domain-containing protein</fullName>
    </recommendedName>
</protein>
<accession>A0A0C3FP02</accession>
<organism evidence="3 4">
    <name type="scientific">Piloderma croceum (strain F 1598)</name>
    <dbReference type="NCBI Taxonomy" id="765440"/>
    <lineage>
        <taxon>Eukaryota</taxon>
        <taxon>Fungi</taxon>
        <taxon>Dikarya</taxon>
        <taxon>Basidiomycota</taxon>
        <taxon>Agaricomycotina</taxon>
        <taxon>Agaricomycetes</taxon>
        <taxon>Agaricomycetidae</taxon>
        <taxon>Atheliales</taxon>
        <taxon>Atheliaceae</taxon>
        <taxon>Piloderma</taxon>
    </lineage>
</organism>
<evidence type="ECO:0000313" key="3">
    <source>
        <dbReference type="EMBL" id="KIM81514.1"/>
    </source>
</evidence>
<feature type="non-terminal residue" evidence="3">
    <location>
        <position position="1"/>
    </location>
</feature>
<reference evidence="3 4" key="1">
    <citation type="submission" date="2014-04" db="EMBL/GenBank/DDBJ databases">
        <authorList>
            <consortium name="DOE Joint Genome Institute"/>
            <person name="Kuo A."/>
            <person name="Tarkka M."/>
            <person name="Buscot F."/>
            <person name="Kohler A."/>
            <person name="Nagy L.G."/>
            <person name="Floudas D."/>
            <person name="Copeland A."/>
            <person name="Barry K.W."/>
            <person name="Cichocki N."/>
            <person name="Veneault-Fourrey C."/>
            <person name="LaButti K."/>
            <person name="Lindquist E.A."/>
            <person name="Lipzen A."/>
            <person name="Lundell T."/>
            <person name="Morin E."/>
            <person name="Murat C."/>
            <person name="Sun H."/>
            <person name="Tunlid A."/>
            <person name="Henrissat B."/>
            <person name="Grigoriev I.V."/>
            <person name="Hibbett D.S."/>
            <person name="Martin F."/>
            <person name="Nordberg H.P."/>
            <person name="Cantor M.N."/>
            <person name="Hua S.X."/>
        </authorList>
    </citation>
    <scope>NUCLEOTIDE SEQUENCE [LARGE SCALE GENOMIC DNA]</scope>
    <source>
        <strain evidence="3 4">F 1598</strain>
    </source>
</reference>
<proteinExistence type="predicted"/>
<evidence type="ECO:0000256" key="1">
    <source>
        <dbReference type="SAM" id="MobiDB-lite"/>
    </source>
</evidence>
<evidence type="ECO:0000259" key="2">
    <source>
        <dbReference type="Pfam" id="PF12776"/>
    </source>
</evidence>
<dbReference type="STRING" id="765440.A0A0C3FP02"/>
<dbReference type="EMBL" id="KN832998">
    <property type="protein sequence ID" value="KIM81514.1"/>
    <property type="molecule type" value="Genomic_DNA"/>
</dbReference>
<evidence type="ECO:0000313" key="4">
    <source>
        <dbReference type="Proteomes" id="UP000054166"/>
    </source>
</evidence>
<dbReference type="PANTHER" id="PTHR46929:SF3">
    <property type="entry name" value="MYB_SANT-LIKE DOMAIN-CONTAINING PROTEIN"/>
    <property type="match status" value="1"/>
</dbReference>
<feature type="domain" description="Myb/SANT-like" evidence="2">
    <location>
        <begin position="7"/>
        <end position="55"/>
    </location>
</feature>
<dbReference type="HOGENOM" id="CLU_063793_1_0_1"/>
<sequence length="259" mass="28065">VKSGGIAKTASSARDHFAKLKKDFNTVKKIKENSGFGWDATLKIATAPDDVWEKYIAANKKAKIWRTKSFPLFDSIKIIVDGIIATGTNMFHAGTTVHVPALEHIFSTPESDAIISSDKEGKNSDEDKEKTPVKGNGRKCPTSDIMPLLSASGAKCQQTSSRLSGRSGSGRSGTDTMFSVAGAIESLADSFAEPSAGLKSPERRKATIQLLDKDDDLSDNEQVQTIRLFSHHTSIADTYLAIQKKGTRTLYIQSELNKA</sequence>
<dbReference type="AlphaFoldDB" id="A0A0C3FP02"/>
<name>A0A0C3FP02_PILCF</name>